<evidence type="ECO:0000256" key="6">
    <source>
        <dbReference type="HAMAP-Rule" id="MF_00337"/>
    </source>
</evidence>
<dbReference type="EMBL" id="MTEJ01000237">
    <property type="protein sequence ID" value="OQX06601.1"/>
    <property type="molecule type" value="Genomic_DNA"/>
</dbReference>
<evidence type="ECO:0000313" key="7">
    <source>
        <dbReference type="EMBL" id="OQX06601.1"/>
    </source>
</evidence>
<dbReference type="EC" id="3.1.11.6" evidence="6"/>
<accession>A0A1Y1QIX4</accession>
<dbReference type="PANTHER" id="PTHR34137:SF1">
    <property type="entry name" value="EXODEOXYRIBONUCLEASE 7 SMALL SUBUNIT"/>
    <property type="match status" value="1"/>
</dbReference>
<dbReference type="GO" id="GO:0005829">
    <property type="term" value="C:cytosol"/>
    <property type="evidence" value="ECO:0007669"/>
    <property type="project" value="TreeGrafter"/>
</dbReference>
<comment type="subunit">
    <text evidence="6">Heterooligomer composed of large and small subunits.</text>
</comment>
<dbReference type="InterPro" id="IPR003761">
    <property type="entry name" value="Exonuc_VII_S"/>
</dbReference>
<dbReference type="NCBIfam" id="NF002139">
    <property type="entry name" value="PRK00977.1-3"/>
    <property type="match status" value="1"/>
</dbReference>
<keyword evidence="3 6" id="KW-0540">Nuclease</keyword>
<comment type="catalytic activity">
    <reaction evidence="6">
        <text>Exonucleolytic cleavage in either 5'- to 3'- or 3'- to 5'-direction to yield nucleoside 5'-phosphates.</text>
        <dbReference type="EC" id="3.1.11.6"/>
    </reaction>
</comment>
<comment type="subcellular location">
    <subcellularLocation>
        <location evidence="6">Cytoplasm</location>
    </subcellularLocation>
</comment>
<dbReference type="GO" id="GO:0008855">
    <property type="term" value="F:exodeoxyribonuclease VII activity"/>
    <property type="evidence" value="ECO:0007669"/>
    <property type="project" value="UniProtKB-UniRule"/>
</dbReference>
<evidence type="ECO:0000256" key="4">
    <source>
        <dbReference type="ARBA" id="ARBA00022801"/>
    </source>
</evidence>
<dbReference type="SUPFAM" id="SSF116842">
    <property type="entry name" value="XseB-like"/>
    <property type="match status" value="1"/>
</dbReference>
<evidence type="ECO:0000256" key="2">
    <source>
        <dbReference type="ARBA" id="ARBA00022490"/>
    </source>
</evidence>
<evidence type="ECO:0000313" key="8">
    <source>
        <dbReference type="Proteomes" id="UP000192491"/>
    </source>
</evidence>
<dbReference type="GO" id="GO:0009318">
    <property type="term" value="C:exodeoxyribonuclease VII complex"/>
    <property type="evidence" value="ECO:0007669"/>
    <property type="project" value="UniProtKB-UniRule"/>
</dbReference>
<protein>
    <recommendedName>
        <fullName evidence="6">Exodeoxyribonuclease 7 small subunit</fullName>
        <ecNumber evidence="6">3.1.11.6</ecNumber>
    </recommendedName>
    <alternativeName>
        <fullName evidence="6">Exodeoxyribonuclease VII small subunit</fullName>
        <shortName evidence="6">Exonuclease VII small subunit</shortName>
    </alternativeName>
</protein>
<reference evidence="7 8" key="1">
    <citation type="submission" date="2017-01" db="EMBL/GenBank/DDBJ databases">
        <title>Novel large sulfur bacteria in the metagenomes of groundwater-fed chemosynthetic microbial mats in the Lake Huron basin.</title>
        <authorList>
            <person name="Sharrar A.M."/>
            <person name="Flood B.E."/>
            <person name="Bailey J.V."/>
            <person name="Jones D.S."/>
            <person name="Biddanda B."/>
            <person name="Ruberg S.A."/>
            <person name="Marcus D.N."/>
            <person name="Dick G.J."/>
        </authorList>
    </citation>
    <scope>NUCLEOTIDE SEQUENCE [LARGE SCALE GENOMIC DNA]</scope>
    <source>
        <strain evidence="7">A8</strain>
    </source>
</reference>
<dbReference type="Pfam" id="PF02609">
    <property type="entry name" value="Exonuc_VII_S"/>
    <property type="match status" value="1"/>
</dbReference>
<sequence>MPKKQTDAAAAVQPANFETAIAELEALVQRMESGDLTLDDSLQAFERGVQLTRQCQSALKAAEQRVTLLTADGQERDFPALGEV</sequence>
<comment type="similarity">
    <text evidence="1 6">Belongs to the XseB family.</text>
</comment>
<dbReference type="Gene3D" id="1.10.287.1040">
    <property type="entry name" value="Exonuclease VII, small subunit"/>
    <property type="match status" value="1"/>
</dbReference>
<comment type="function">
    <text evidence="6">Bidirectionally degrades single-stranded DNA into large acid-insoluble oligonucleotides, which are then degraded further into small acid-soluble oligonucleotides.</text>
</comment>
<dbReference type="Proteomes" id="UP000192491">
    <property type="component" value="Unassembled WGS sequence"/>
</dbReference>
<organism evidence="7 8">
    <name type="scientific">Thiothrix lacustris</name>
    <dbReference type="NCBI Taxonomy" id="525917"/>
    <lineage>
        <taxon>Bacteria</taxon>
        <taxon>Pseudomonadati</taxon>
        <taxon>Pseudomonadota</taxon>
        <taxon>Gammaproteobacteria</taxon>
        <taxon>Thiotrichales</taxon>
        <taxon>Thiotrichaceae</taxon>
        <taxon>Thiothrix</taxon>
    </lineage>
</organism>
<keyword evidence="5 6" id="KW-0269">Exonuclease</keyword>
<dbReference type="AlphaFoldDB" id="A0A1Y1QIX4"/>
<evidence type="ECO:0000256" key="1">
    <source>
        <dbReference type="ARBA" id="ARBA00009998"/>
    </source>
</evidence>
<dbReference type="PANTHER" id="PTHR34137">
    <property type="entry name" value="EXODEOXYRIBONUCLEASE 7 SMALL SUBUNIT"/>
    <property type="match status" value="1"/>
</dbReference>
<evidence type="ECO:0000256" key="3">
    <source>
        <dbReference type="ARBA" id="ARBA00022722"/>
    </source>
</evidence>
<dbReference type="NCBIfam" id="TIGR01280">
    <property type="entry name" value="xseB"/>
    <property type="match status" value="1"/>
</dbReference>
<dbReference type="HAMAP" id="MF_00337">
    <property type="entry name" value="Exonuc_7_S"/>
    <property type="match status" value="1"/>
</dbReference>
<dbReference type="GO" id="GO:0006308">
    <property type="term" value="P:DNA catabolic process"/>
    <property type="evidence" value="ECO:0007669"/>
    <property type="project" value="UniProtKB-UniRule"/>
</dbReference>
<name>A0A1Y1QIX4_9GAMM</name>
<gene>
    <name evidence="6" type="primary">xseB</name>
    <name evidence="7" type="ORF">BWK73_30460</name>
</gene>
<comment type="caution">
    <text evidence="7">The sequence shown here is derived from an EMBL/GenBank/DDBJ whole genome shotgun (WGS) entry which is preliminary data.</text>
</comment>
<keyword evidence="4 6" id="KW-0378">Hydrolase</keyword>
<keyword evidence="2 6" id="KW-0963">Cytoplasm</keyword>
<proteinExistence type="inferred from homology"/>
<dbReference type="InterPro" id="IPR037004">
    <property type="entry name" value="Exonuc_VII_ssu_sf"/>
</dbReference>
<dbReference type="NCBIfam" id="NF002140">
    <property type="entry name" value="PRK00977.1-4"/>
    <property type="match status" value="1"/>
</dbReference>
<evidence type="ECO:0000256" key="5">
    <source>
        <dbReference type="ARBA" id="ARBA00022839"/>
    </source>
</evidence>